<sequence>MTNTYKSYFNSQQQLKTATSLLNRKDYESAVFSLRQARESAQDVSNDPVLAGNAIQNYTTCSILLIATHIRRHQTLPAYELQQESIEQLRRWQKTSTTEPLKQLCRYCCQLLITGCQHSRCLGHCLQQLEESGYAQEQT</sequence>
<dbReference type="Proteomes" id="UP000288058">
    <property type="component" value="Unassembled WGS sequence"/>
</dbReference>
<accession>A0A432Z5S0</accession>
<proteinExistence type="predicted"/>
<dbReference type="OrthoDB" id="6241215at2"/>
<evidence type="ECO:0000313" key="2">
    <source>
        <dbReference type="Proteomes" id="UP000288058"/>
    </source>
</evidence>
<protein>
    <submittedName>
        <fullName evidence="1">Uncharacterized protein</fullName>
    </submittedName>
</protein>
<keyword evidence="2" id="KW-1185">Reference proteome</keyword>
<comment type="caution">
    <text evidence="1">The sequence shown here is derived from an EMBL/GenBank/DDBJ whole genome shotgun (WGS) entry which is preliminary data.</text>
</comment>
<reference evidence="2" key="1">
    <citation type="journal article" date="2018" name="Front. Microbiol.">
        <title>Genome-Based Analysis Reveals the Taxonomy and Diversity of the Family Idiomarinaceae.</title>
        <authorList>
            <person name="Liu Y."/>
            <person name="Lai Q."/>
            <person name="Shao Z."/>
        </authorList>
    </citation>
    <scope>NUCLEOTIDE SEQUENCE [LARGE SCALE GENOMIC DNA]</scope>
    <source>
        <strain evidence="2">R22</strain>
    </source>
</reference>
<dbReference type="RefSeq" id="WP_126779765.1">
    <property type="nucleotide sequence ID" value="NZ_PIQC01000001.1"/>
</dbReference>
<dbReference type="EMBL" id="PIQC01000001">
    <property type="protein sequence ID" value="RUO73241.1"/>
    <property type="molecule type" value="Genomic_DNA"/>
</dbReference>
<evidence type="ECO:0000313" key="1">
    <source>
        <dbReference type="EMBL" id="RUO73241.1"/>
    </source>
</evidence>
<name>A0A432Z5S0_9GAMM</name>
<gene>
    <name evidence="1" type="ORF">CWI78_02000</name>
</gene>
<dbReference type="AlphaFoldDB" id="A0A432Z5S0"/>
<organism evidence="1 2">
    <name type="scientific">Idiomarina ramblicola</name>
    <dbReference type="NCBI Taxonomy" id="263724"/>
    <lineage>
        <taxon>Bacteria</taxon>
        <taxon>Pseudomonadati</taxon>
        <taxon>Pseudomonadota</taxon>
        <taxon>Gammaproteobacteria</taxon>
        <taxon>Alteromonadales</taxon>
        <taxon>Idiomarinaceae</taxon>
        <taxon>Idiomarina</taxon>
    </lineage>
</organism>